<sequence>MRGEASTPGTGEGAVTKFPALTIHPNLALLLNGLHRRGLQHGRCTHGLRKGVAIKAVFHTLGPGVFLLGHTGDGQDTRLHLLLSGGQGKVRSSKLSLSSLVCRARNSSRDISPLPSDSFTDSFSSLAASASESWERWEAGVKQPFASAGVSKVAGLFSMLRSVDALPSLAYFLNSALSLPTLLLSLASIYSILSFRLSSTFLFLWGAGSRGFLNTSTPWLVTSTAIPPESWPSLICKCHIKLATYISGRYLSGEDEAFLDLVFEELRVFQQHSRGHR</sequence>
<keyword evidence="2" id="KW-1185">Reference proteome</keyword>
<evidence type="ECO:0000313" key="1">
    <source>
        <dbReference type="EMBL" id="MPC31104.1"/>
    </source>
</evidence>
<reference evidence="1 2" key="1">
    <citation type="submission" date="2019-05" db="EMBL/GenBank/DDBJ databases">
        <title>Another draft genome of Portunus trituberculatus and its Hox gene families provides insights of decapod evolution.</title>
        <authorList>
            <person name="Jeong J.-H."/>
            <person name="Song I."/>
            <person name="Kim S."/>
            <person name="Choi T."/>
            <person name="Kim D."/>
            <person name="Ryu S."/>
            <person name="Kim W."/>
        </authorList>
    </citation>
    <scope>NUCLEOTIDE SEQUENCE [LARGE SCALE GENOMIC DNA]</scope>
    <source>
        <tissue evidence="1">Muscle</tissue>
    </source>
</reference>
<evidence type="ECO:0000313" key="2">
    <source>
        <dbReference type="Proteomes" id="UP000324222"/>
    </source>
</evidence>
<accession>A0A5B7EEK2</accession>
<dbReference type="Proteomes" id="UP000324222">
    <property type="component" value="Unassembled WGS sequence"/>
</dbReference>
<proteinExistence type="predicted"/>
<dbReference type="AlphaFoldDB" id="A0A5B7EEK2"/>
<protein>
    <submittedName>
        <fullName evidence="1">Uncharacterized protein</fullName>
    </submittedName>
</protein>
<organism evidence="1 2">
    <name type="scientific">Portunus trituberculatus</name>
    <name type="common">Swimming crab</name>
    <name type="synonym">Neptunus trituberculatus</name>
    <dbReference type="NCBI Taxonomy" id="210409"/>
    <lineage>
        <taxon>Eukaryota</taxon>
        <taxon>Metazoa</taxon>
        <taxon>Ecdysozoa</taxon>
        <taxon>Arthropoda</taxon>
        <taxon>Crustacea</taxon>
        <taxon>Multicrustacea</taxon>
        <taxon>Malacostraca</taxon>
        <taxon>Eumalacostraca</taxon>
        <taxon>Eucarida</taxon>
        <taxon>Decapoda</taxon>
        <taxon>Pleocyemata</taxon>
        <taxon>Brachyura</taxon>
        <taxon>Eubrachyura</taxon>
        <taxon>Portunoidea</taxon>
        <taxon>Portunidae</taxon>
        <taxon>Portuninae</taxon>
        <taxon>Portunus</taxon>
    </lineage>
</organism>
<name>A0A5B7EEK2_PORTR</name>
<gene>
    <name evidence="1" type="ORF">E2C01_024382</name>
</gene>
<dbReference type="EMBL" id="VSRR010002369">
    <property type="protein sequence ID" value="MPC31104.1"/>
    <property type="molecule type" value="Genomic_DNA"/>
</dbReference>
<comment type="caution">
    <text evidence="1">The sequence shown here is derived from an EMBL/GenBank/DDBJ whole genome shotgun (WGS) entry which is preliminary data.</text>
</comment>